<keyword evidence="5" id="KW-0769">Symport</keyword>
<organism evidence="13 14">
    <name type="scientific">Pyrus ussuriensis x Pyrus communis</name>
    <dbReference type="NCBI Taxonomy" id="2448454"/>
    <lineage>
        <taxon>Eukaryota</taxon>
        <taxon>Viridiplantae</taxon>
        <taxon>Streptophyta</taxon>
        <taxon>Embryophyta</taxon>
        <taxon>Tracheophyta</taxon>
        <taxon>Spermatophyta</taxon>
        <taxon>Magnoliopsida</taxon>
        <taxon>eudicotyledons</taxon>
        <taxon>Gunneridae</taxon>
        <taxon>Pentapetalae</taxon>
        <taxon>rosids</taxon>
        <taxon>fabids</taxon>
        <taxon>Rosales</taxon>
        <taxon>Rosaceae</taxon>
        <taxon>Amygdaloideae</taxon>
        <taxon>Maleae</taxon>
        <taxon>Pyrus</taxon>
    </lineage>
</organism>
<comment type="similarity">
    <text evidence="2">Belongs to the amino acid/polyamine transporter 2 family. Amino acid/auxin permease (AAAP) (TC 2.A.18.1) subfamily.</text>
</comment>
<keyword evidence="3" id="KW-0813">Transport</keyword>
<dbReference type="OrthoDB" id="40134at2759"/>
<evidence type="ECO:0000256" key="2">
    <source>
        <dbReference type="ARBA" id="ARBA00005590"/>
    </source>
</evidence>
<proteinExistence type="inferred from homology"/>
<evidence type="ECO:0000313" key="14">
    <source>
        <dbReference type="Proteomes" id="UP000327157"/>
    </source>
</evidence>
<protein>
    <submittedName>
        <fullName evidence="13">Amino acid permease 8-like</fullName>
    </submittedName>
</protein>
<dbReference type="AlphaFoldDB" id="A0A5N5GW03"/>
<evidence type="ECO:0000256" key="5">
    <source>
        <dbReference type="ARBA" id="ARBA00022847"/>
    </source>
</evidence>
<dbReference type="Proteomes" id="UP000327157">
    <property type="component" value="Chromosome 15"/>
</dbReference>
<evidence type="ECO:0000256" key="1">
    <source>
        <dbReference type="ARBA" id="ARBA00004127"/>
    </source>
</evidence>
<evidence type="ECO:0000259" key="12">
    <source>
        <dbReference type="Pfam" id="PF01490"/>
    </source>
</evidence>
<feature type="transmembrane region" description="Helical" evidence="11">
    <location>
        <begin position="53"/>
        <end position="73"/>
    </location>
</feature>
<feature type="domain" description="Amino acid transporter transmembrane" evidence="12">
    <location>
        <begin position="196"/>
        <end position="257"/>
    </location>
</feature>
<comment type="function">
    <text evidence="10">Carrier protein involved in proton-driven auxin influx. Mediates the formation of auxin gradient from developing leaves (site of auxin biosynthesis) to tips by contributing to the loading of auxin in vascular tissues and facilitating acropetal (base to tip) auxin transport within inner tissues of the root apex, and basipetal (tip to base) auxin transport within outer tissues of the root apex. May be involved in lateral roots and nodules formation.</text>
</comment>
<dbReference type="EMBL" id="SMOL01000401">
    <property type="protein sequence ID" value="KAB2619327.1"/>
    <property type="molecule type" value="Genomic_DNA"/>
</dbReference>
<comment type="subcellular location">
    <subcellularLocation>
        <location evidence="1">Endomembrane system</location>
        <topology evidence="1">Multi-pass membrane protein</topology>
    </subcellularLocation>
</comment>
<evidence type="ECO:0000256" key="3">
    <source>
        <dbReference type="ARBA" id="ARBA00022448"/>
    </source>
</evidence>
<comment type="caution">
    <text evidence="13">The sequence shown here is derived from an EMBL/GenBank/DDBJ whole genome shotgun (WGS) entry which is preliminary data.</text>
</comment>
<reference evidence="13 14" key="1">
    <citation type="submission" date="2019-09" db="EMBL/GenBank/DDBJ databases">
        <authorList>
            <person name="Ou C."/>
        </authorList>
    </citation>
    <scope>NUCLEOTIDE SEQUENCE [LARGE SCALE GENOMIC DNA]</scope>
    <source>
        <strain evidence="13">S2</strain>
        <tissue evidence="13">Leaf</tissue>
    </source>
</reference>
<gene>
    <name evidence="13" type="ORF">D8674_015196</name>
</gene>
<dbReference type="Pfam" id="PF01490">
    <property type="entry name" value="Aa_trans"/>
    <property type="match status" value="2"/>
</dbReference>
<feature type="transmembrane region" description="Helical" evidence="11">
    <location>
        <begin position="203"/>
        <end position="221"/>
    </location>
</feature>
<keyword evidence="9" id="KW-0927">Auxin signaling pathway</keyword>
<feature type="transmembrane region" description="Helical" evidence="11">
    <location>
        <begin position="241"/>
        <end position="265"/>
    </location>
</feature>
<reference evidence="13 14" key="3">
    <citation type="submission" date="2019-11" db="EMBL/GenBank/DDBJ databases">
        <title>A de novo genome assembly of a pear dwarfing rootstock.</title>
        <authorList>
            <person name="Wang F."/>
            <person name="Wang J."/>
            <person name="Li S."/>
            <person name="Zhang Y."/>
            <person name="Fang M."/>
            <person name="Ma L."/>
            <person name="Zhao Y."/>
            <person name="Jiang S."/>
        </authorList>
    </citation>
    <scope>NUCLEOTIDE SEQUENCE [LARGE SCALE GENOMIC DNA]</scope>
    <source>
        <strain evidence="13">S2</strain>
        <tissue evidence="13">Leaf</tissue>
    </source>
</reference>
<evidence type="ECO:0000256" key="7">
    <source>
        <dbReference type="ARBA" id="ARBA00022989"/>
    </source>
</evidence>
<feature type="transmembrane region" description="Helical" evidence="11">
    <location>
        <begin position="144"/>
        <end position="161"/>
    </location>
</feature>
<dbReference type="GO" id="GO:0015293">
    <property type="term" value="F:symporter activity"/>
    <property type="evidence" value="ECO:0007669"/>
    <property type="project" value="UniProtKB-KW"/>
</dbReference>
<keyword evidence="7 11" id="KW-1133">Transmembrane helix</keyword>
<evidence type="ECO:0000256" key="4">
    <source>
        <dbReference type="ARBA" id="ARBA00022692"/>
    </source>
</evidence>
<evidence type="ECO:0000256" key="9">
    <source>
        <dbReference type="ARBA" id="ARBA00023294"/>
    </source>
</evidence>
<dbReference type="GO" id="GO:0006865">
    <property type="term" value="P:amino acid transport"/>
    <property type="evidence" value="ECO:0007669"/>
    <property type="project" value="UniProtKB-KW"/>
</dbReference>
<dbReference type="GO" id="GO:0009734">
    <property type="term" value="P:auxin-activated signaling pathway"/>
    <property type="evidence" value="ECO:0007669"/>
    <property type="project" value="UniProtKB-KW"/>
</dbReference>
<evidence type="ECO:0000256" key="8">
    <source>
        <dbReference type="ARBA" id="ARBA00023136"/>
    </source>
</evidence>
<keyword evidence="6" id="KW-0029">Amino-acid transport</keyword>
<accession>A0A5N5GW03</accession>
<evidence type="ECO:0000256" key="10">
    <source>
        <dbReference type="ARBA" id="ARBA00045588"/>
    </source>
</evidence>
<name>A0A5N5GW03_9ROSA</name>
<sequence length="302" mass="33279">MALYYSGGEELSHYMMAGVGSNLTGTVWSACPHIITTSVGAGVLSLAWAMAQLGWLGCISILLFCTFGALYAATLLADCYRFPDPVTGKRSYSCMEAVKAYLGETIYKLHGWTIYLNLATIGIVPYKNRIGIAKMVVMTSNIRYIPHVIGFGIVEIFFSQLPNFQKHSWLPKLAAIMSFGYTFIGIGLSMTKIISALPFFSDMLGLLGALGYWSLIVYIPVEMHIVQNKIVKGTIRWLGLQLLSLLCLILSLAAHLVPFMVCIWVSKPTRSSKLDSFFGCASGAIHGLYMGLKAYKVFQFKE</sequence>
<dbReference type="PANTHER" id="PTHR48017">
    <property type="entry name" value="OS05G0424000 PROTEIN-RELATED"/>
    <property type="match status" value="1"/>
</dbReference>
<keyword evidence="4 11" id="KW-0812">Transmembrane</keyword>
<evidence type="ECO:0000256" key="6">
    <source>
        <dbReference type="ARBA" id="ARBA00022970"/>
    </source>
</evidence>
<dbReference type="GO" id="GO:0012505">
    <property type="term" value="C:endomembrane system"/>
    <property type="evidence" value="ECO:0007669"/>
    <property type="project" value="UniProtKB-SubCell"/>
</dbReference>
<evidence type="ECO:0000313" key="13">
    <source>
        <dbReference type="EMBL" id="KAB2619327.1"/>
    </source>
</evidence>
<feature type="domain" description="Amino acid transporter transmembrane" evidence="12">
    <location>
        <begin position="24"/>
        <end position="194"/>
    </location>
</feature>
<reference evidence="14" key="2">
    <citation type="submission" date="2019-10" db="EMBL/GenBank/DDBJ databases">
        <title>A de novo genome assembly of a pear dwarfing rootstock.</title>
        <authorList>
            <person name="Wang F."/>
            <person name="Wang J."/>
            <person name="Li S."/>
            <person name="Zhang Y."/>
            <person name="Fang M."/>
            <person name="Ma L."/>
            <person name="Zhao Y."/>
            <person name="Jiang S."/>
        </authorList>
    </citation>
    <scope>NUCLEOTIDE SEQUENCE [LARGE SCALE GENOMIC DNA]</scope>
</reference>
<dbReference type="InterPro" id="IPR013057">
    <property type="entry name" value="AA_transpt_TM"/>
</dbReference>
<keyword evidence="14" id="KW-1185">Reference proteome</keyword>
<feature type="transmembrane region" description="Helical" evidence="11">
    <location>
        <begin position="173"/>
        <end position="191"/>
    </location>
</feature>
<evidence type="ECO:0000256" key="11">
    <source>
        <dbReference type="SAM" id="Phobius"/>
    </source>
</evidence>
<keyword evidence="8 11" id="KW-0472">Membrane</keyword>